<dbReference type="Proteomes" id="UP000233837">
    <property type="component" value="Unassembled WGS sequence"/>
</dbReference>
<dbReference type="PANTHER" id="PTHR33116">
    <property type="entry name" value="REVERSE TRANSCRIPTASE ZINC-BINDING DOMAIN-CONTAINING PROTEIN-RELATED-RELATED"/>
    <property type="match status" value="1"/>
</dbReference>
<proteinExistence type="predicted"/>
<protein>
    <submittedName>
        <fullName evidence="1">Ribonuclease H protein</fullName>
    </submittedName>
</protein>
<accession>A0A2I0WWM6</accession>
<reference evidence="1 2" key="1">
    <citation type="journal article" date="2016" name="Sci. Rep.">
        <title>The Dendrobium catenatum Lindl. genome sequence provides insights into polysaccharide synthase, floral development and adaptive evolution.</title>
        <authorList>
            <person name="Zhang G.Q."/>
            <person name="Xu Q."/>
            <person name="Bian C."/>
            <person name="Tsai W.C."/>
            <person name="Yeh C.M."/>
            <person name="Liu K.W."/>
            <person name="Yoshida K."/>
            <person name="Zhang L.S."/>
            <person name="Chang S.B."/>
            <person name="Chen F."/>
            <person name="Shi Y."/>
            <person name="Su Y.Y."/>
            <person name="Zhang Y.Q."/>
            <person name="Chen L.J."/>
            <person name="Yin Y."/>
            <person name="Lin M."/>
            <person name="Huang H."/>
            <person name="Deng H."/>
            <person name="Wang Z.W."/>
            <person name="Zhu S.L."/>
            <person name="Zhao X."/>
            <person name="Deng C."/>
            <person name="Niu S.C."/>
            <person name="Huang J."/>
            <person name="Wang M."/>
            <person name="Liu G.H."/>
            <person name="Yang H.J."/>
            <person name="Xiao X.J."/>
            <person name="Hsiao Y.Y."/>
            <person name="Wu W.L."/>
            <person name="Chen Y.Y."/>
            <person name="Mitsuda N."/>
            <person name="Ohme-Takagi M."/>
            <person name="Luo Y.B."/>
            <person name="Van de Peer Y."/>
            <person name="Liu Z.J."/>
        </authorList>
    </citation>
    <scope>NUCLEOTIDE SEQUENCE [LARGE SCALE GENOMIC DNA]</scope>
    <source>
        <tissue evidence="1">The whole plant</tissue>
    </source>
</reference>
<evidence type="ECO:0000313" key="1">
    <source>
        <dbReference type="EMBL" id="PKU80068.1"/>
    </source>
</evidence>
<dbReference type="PANTHER" id="PTHR33116:SF78">
    <property type="entry name" value="OS12G0587133 PROTEIN"/>
    <property type="match status" value="1"/>
</dbReference>
<dbReference type="AlphaFoldDB" id="A0A2I0WWM6"/>
<keyword evidence="2" id="KW-1185">Reference proteome</keyword>
<reference evidence="1 2" key="2">
    <citation type="journal article" date="2017" name="Nature">
        <title>The Apostasia genome and the evolution of orchids.</title>
        <authorList>
            <person name="Zhang G.Q."/>
            <person name="Liu K.W."/>
            <person name="Li Z."/>
            <person name="Lohaus R."/>
            <person name="Hsiao Y.Y."/>
            <person name="Niu S.C."/>
            <person name="Wang J.Y."/>
            <person name="Lin Y.C."/>
            <person name="Xu Q."/>
            <person name="Chen L.J."/>
            <person name="Yoshida K."/>
            <person name="Fujiwara S."/>
            <person name="Wang Z.W."/>
            <person name="Zhang Y.Q."/>
            <person name="Mitsuda N."/>
            <person name="Wang M."/>
            <person name="Liu G.H."/>
            <person name="Pecoraro L."/>
            <person name="Huang H.X."/>
            <person name="Xiao X.J."/>
            <person name="Lin M."/>
            <person name="Wu X.Y."/>
            <person name="Wu W.L."/>
            <person name="Chen Y.Y."/>
            <person name="Chang S.B."/>
            <person name="Sakamoto S."/>
            <person name="Ohme-Takagi M."/>
            <person name="Yagi M."/>
            <person name="Zeng S.J."/>
            <person name="Shen C.Y."/>
            <person name="Yeh C.M."/>
            <person name="Luo Y.B."/>
            <person name="Tsai W.C."/>
            <person name="Van de Peer Y."/>
            <person name="Liu Z.J."/>
        </authorList>
    </citation>
    <scope>NUCLEOTIDE SEQUENCE [LARGE SCALE GENOMIC DNA]</scope>
    <source>
        <tissue evidence="1">The whole plant</tissue>
    </source>
</reference>
<gene>
    <name evidence="1" type="ORF">MA16_Dca026344</name>
</gene>
<evidence type="ECO:0000313" key="2">
    <source>
        <dbReference type="Proteomes" id="UP000233837"/>
    </source>
</evidence>
<sequence>MAGKLILIRTVLLSIPLFYCSFSLIPKSTLKELDKFSRDFIWNKHDGKAGLHYVSWRNLCKPVKYGGRGLRSCLDVVGPLRANVAWKVNQDTNSLLFKFLNQKYGSLGEIMVLVEDPHQHVKLYKMERKL</sequence>
<name>A0A2I0WWM6_9ASPA</name>
<organism evidence="1 2">
    <name type="scientific">Dendrobium catenatum</name>
    <dbReference type="NCBI Taxonomy" id="906689"/>
    <lineage>
        <taxon>Eukaryota</taxon>
        <taxon>Viridiplantae</taxon>
        <taxon>Streptophyta</taxon>
        <taxon>Embryophyta</taxon>
        <taxon>Tracheophyta</taxon>
        <taxon>Spermatophyta</taxon>
        <taxon>Magnoliopsida</taxon>
        <taxon>Liliopsida</taxon>
        <taxon>Asparagales</taxon>
        <taxon>Orchidaceae</taxon>
        <taxon>Epidendroideae</taxon>
        <taxon>Malaxideae</taxon>
        <taxon>Dendrobiinae</taxon>
        <taxon>Dendrobium</taxon>
    </lineage>
</organism>
<dbReference type="EMBL" id="KZ502382">
    <property type="protein sequence ID" value="PKU80068.1"/>
    <property type="molecule type" value="Genomic_DNA"/>
</dbReference>